<dbReference type="EMBL" id="CAICTM010000610">
    <property type="protein sequence ID" value="CAB9513758.1"/>
    <property type="molecule type" value="Genomic_DNA"/>
</dbReference>
<evidence type="ECO:0000256" key="7">
    <source>
        <dbReference type="ARBA" id="ARBA00022839"/>
    </source>
</evidence>
<comment type="caution">
    <text evidence="12">The sequence shown here is derived from an EMBL/GenBank/DDBJ whole genome shotgun (WGS) entry which is preliminary data.</text>
</comment>
<dbReference type="CDD" id="cd06144">
    <property type="entry name" value="REX4_like"/>
    <property type="match status" value="1"/>
</dbReference>
<evidence type="ECO:0000259" key="11">
    <source>
        <dbReference type="SMART" id="SM00479"/>
    </source>
</evidence>
<dbReference type="Pfam" id="PF00929">
    <property type="entry name" value="RNase_T"/>
    <property type="match status" value="1"/>
</dbReference>
<feature type="region of interest" description="Disordered" evidence="10">
    <location>
        <begin position="1"/>
        <end position="85"/>
    </location>
</feature>
<keyword evidence="4" id="KW-0698">rRNA processing</keyword>
<dbReference type="GO" id="GO:0003676">
    <property type="term" value="F:nucleic acid binding"/>
    <property type="evidence" value="ECO:0007669"/>
    <property type="project" value="InterPro"/>
</dbReference>
<feature type="compositionally biased region" description="Basic and acidic residues" evidence="10">
    <location>
        <begin position="43"/>
        <end position="54"/>
    </location>
</feature>
<evidence type="ECO:0000256" key="10">
    <source>
        <dbReference type="SAM" id="MobiDB-lite"/>
    </source>
</evidence>
<gene>
    <name evidence="12" type="ORF">SEMRO_611_G175230.1</name>
</gene>
<evidence type="ECO:0000256" key="9">
    <source>
        <dbReference type="ARBA" id="ARBA00025599"/>
    </source>
</evidence>
<dbReference type="InterPro" id="IPR047021">
    <property type="entry name" value="REXO1/3/4-like"/>
</dbReference>
<evidence type="ECO:0000313" key="13">
    <source>
        <dbReference type="Proteomes" id="UP001153069"/>
    </source>
</evidence>
<dbReference type="Gene3D" id="3.30.420.10">
    <property type="entry name" value="Ribonuclease H-like superfamily/Ribonuclease H"/>
    <property type="match status" value="1"/>
</dbReference>
<dbReference type="GO" id="GO:0006364">
    <property type="term" value="P:rRNA processing"/>
    <property type="evidence" value="ECO:0007669"/>
    <property type="project" value="UniProtKB-KW"/>
</dbReference>
<organism evidence="12 13">
    <name type="scientific">Seminavis robusta</name>
    <dbReference type="NCBI Taxonomy" id="568900"/>
    <lineage>
        <taxon>Eukaryota</taxon>
        <taxon>Sar</taxon>
        <taxon>Stramenopiles</taxon>
        <taxon>Ochrophyta</taxon>
        <taxon>Bacillariophyta</taxon>
        <taxon>Bacillariophyceae</taxon>
        <taxon>Bacillariophycidae</taxon>
        <taxon>Naviculales</taxon>
        <taxon>Naviculaceae</taxon>
        <taxon>Seminavis</taxon>
    </lineage>
</organism>
<evidence type="ECO:0000256" key="5">
    <source>
        <dbReference type="ARBA" id="ARBA00022722"/>
    </source>
</evidence>
<proteinExistence type="inferred from homology"/>
<dbReference type="InterPro" id="IPR013520">
    <property type="entry name" value="Ribonucl_H"/>
</dbReference>
<dbReference type="OrthoDB" id="16516at2759"/>
<dbReference type="SUPFAM" id="SSF53098">
    <property type="entry name" value="Ribonuclease H-like"/>
    <property type="match status" value="1"/>
</dbReference>
<accession>A0A9N8HG42</accession>
<evidence type="ECO:0000256" key="6">
    <source>
        <dbReference type="ARBA" id="ARBA00022801"/>
    </source>
</evidence>
<evidence type="ECO:0000256" key="1">
    <source>
        <dbReference type="ARBA" id="ARBA00004123"/>
    </source>
</evidence>
<feature type="domain" description="Exonuclease" evidence="11">
    <location>
        <begin position="95"/>
        <end position="264"/>
    </location>
</feature>
<comment type="subcellular location">
    <subcellularLocation>
        <location evidence="1">Nucleus</location>
    </subcellularLocation>
</comment>
<protein>
    <recommendedName>
        <fullName evidence="3">RNA exonuclease 4</fullName>
    </recommendedName>
</protein>
<dbReference type="Proteomes" id="UP001153069">
    <property type="component" value="Unassembled WGS sequence"/>
</dbReference>
<dbReference type="AlphaFoldDB" id="A0A9N8HG42"/>
<evidence type="ECO:0000313" key="12">
    <source>
        <dbReference type="EMBL" id="CAB9513758.1"/>
    </source>
</evidence>
<comment type="similarity">
    <text evidence="2">Belongs to the REXO4 family.</text>
</comment>
<evidence type="ECO:0000256" key="2">
    <source>
        <dbReference type="ARBA" id="ARBA00010489"/>
    </source>
</evidence>
<dbReference type="GO" id="GO:0008408">
    <property type="term" value="F:3'-5' exonuclease activity"/>
    <property type="evidence" value="ECO:0007669"/>
    <property type="project" value="InterPro"/>
</dbReference>
<evidence type="ECO:0000256" key="4">
    <source>
        <dbReference type="ARBA" id="ARBA00022552"/>
    </source>
</evidence>
<dbReference type="InterPro" id="IPR012337">
    <property type="entry name" value="RNaseH-like_sf"/>
</dbReference>
<evidence type="ECO:0000256" key="3">
    <source>
        <dbReference type="ARBA" id="ARBA00016937"/>
    </source>
</evidence>
<sequence length="290" mass="32278">MTPHSSPRLCSSGSPLTKTSATPSKSHHPRTRRTRRGQGNKKQKTDQENFDPRNKPNGNGNKHSCIAGKPGLNSRDDEGSIGADSFKDTTKVNKQYVALDCEMVGVGPGGKRSVLARVTVVDWNGKPLLDTFLKVHEKVTDYRTFVSGVKHGDLTGPNAMDFGVCRKKVIELLRNNVLVGHAVHNDLNIMKIIHPLEDVRDTSMYEPFMVVDHYTGYLRPQKLKNLSKVYLGRTIQEEGTCHDSCIDAQTALDLYKSVQTDWESAVSQAQTHYAAFGPPFGRYQYQGSYN</sequence>
<dbReference type="PANTHER" id="PTHR12801:SF45">
    <property type="entry name" value="RNA EXONUCLEASE 4"/>
    <property type="match status" value="1"/>
</dbReference>
<feature type="compositionally biased region" description="Basic residues" evidence="10">
    <location>
        <begin position="25"/>
        <end position="42"/>
    </location>
</feature>
<dbReference type="GO" id="GO:0005634">
    <property type="term" value="C:nucleus"/>
    <property type="evidence" value="ECO:0007669"/>
    <property type="project" value="UniProtKB-SubCell"/>
</dbReference>
<keyword evidence="6" id="KW-0378">Hydrolase</keyword>
<reference evidence="12" key="1">
    <citation type="submission" date="2020-06" db="EMBL/GenBank/DDBJ databases">
        <authorList>
            <consortium name="Plant Systems Biology data submission"/>
        </authorList>
    </citation>
    <scope>NUCLEOTIDE SEQUENCE</scope>
    <source>
        <strain evidence="12">D6</strain>
    </source>
</reference>
<name>A0A9N8HG42_9STRA</name>
<dbReference type="SMART" id="SM00479">
    <property type="entry name" value="EXOIII"/>
    <property type="match status" value="1"/>
</dbReference>
<keyword evidence="13" id="KW-1185">Reference proteome</keyword>
<keyword evidence="7 12" id="KW-0269">Exonuclease</keyword>
<evidence type="ECO:0000256" key="8">
    <source>
        <dbReference type="ARBA" id="ARBA00023242"/>
    </source>
</evidence>
<keyword evidence="5" id="KW-0540">Nuclease</keyword>
<keyword evidence="8" id="KW-0539">Nucleus</keyword>
<dbReference type="PANTHER" id="PTHR12801">
    <property type="entry name" value="RNA EXONUCLEASE REXO1 / RECO3 FAMILY MEMBER-RELATED"/>
    <property type="match status" value="1"/>
</dbReference>
<comment type="function">
    <text evidence="9">Exoribonuclease involved in ribosome biosynthesis. Involved in the processing of ITS1, the internal transcribed spacer localized between the 18S and 5.8S rRNAs.</text>
</comment>
<dbReference type="InterPro" id="IPR036397">
    <property type="entry name" value="RNaseH_sf"/>
</dbReference>
<dbReference type="InterPro" id="IPR037431">
    <property type="entry name" value="REX4_DEDDh_dom"/>
</dbReference>
<feature type="compositionally biased region" description="Polar residues" evidence="10">
    <location>
        <begin position="1"/>
        <end position="24"/>
    </location>
</feature>